<dbReference type="InterPro" id="IPR001279">
    <property type="entry name" value="Metallo-B-lactamas"/>
</dbReference>
<comment type="caution">
    <text evidence="2">The sequence shown here is derived from an EMBL/GenBank/DDBJ whole genome shotgun (WGS) entry which is preliminary data.</text>
</comment>
<dbReference type="PANTHER" id="PTHR47619:SF1">
    <property type="entry name" value="EXODEOXYRIBONUCLEASE WALJ"/>
    <property type="match status" value="1"/>
</dbReference>
<dbReference type="InterPro" id="IPR036866">
    <property type="entry name" value="RibonucZ/Hydroxyglut_hydro"/>
</dbReference>
<gene>
    <name evidence="2" type="ORF">DENIS_4826</name>
</gene>
<protein>
    <submittedName>
        <fullName evidence="2">MBL fold metallo-hydrolase</fullName>
    </submittedName>
</protein>
<name>A0A401G3L0_9BACT</name>
<accession>A0A401G3L0</accession>
<keyword evidence="2" id="KW-0378">Hydrolase</keyword>
<reference evidence="3" key="2">
    <citation type="submission" date="2019-01" db="EMBL/GenBank/DDBJ databases">
        <title>Genome sequence of Desulfonema ishimotonii strain Tokyo 01.</title>
        <authorList>
            <person name="Fukui M."/>
        </authorList>
    </citation>
    <scope>NUCLEOTIDE SEQUENCE [LARGE SCALE GENOMIC DNA]</scope>
    <source>
        <strain evidence="3">Tokyo 01</strain>
    </source>
</reference>
<dbReference type="SUPFAM" id="SSF56281">
    <property type="entry name" value="Metallo-hydrolase/oxidoreductase"/>
    <property type="match status" value="1"/>
</dbReference>
<proteinExistence type="predicted"/>
<dbReference type="SMART" id="SM00849">
    <property type="entry name" value="Lactamase_B"/>
    <property type="match status" value="1"/>
</dbReference>
<evidence type="ECO:0000313" key="3">
    <source>
        <dbReference type="Proteomes" id="UP000288096"/>
    </source>
</evidence>
<dbReference type="OrthoDB" id="9803916at2"/>
<dbReference type="AlphaFoldDB" id="A0A401G3L0"/>
<dbReference type="Pfam" id="PF12706">
    <property type="entry name" value="Lactamase_B_2"/>
    <property type="match status" value="1"/>
</dbReference>
<dbReference type="Proteomes" id="UP000288096">
    <property type="component" value="Unassembled WGS sequence"/>
</dbReference>
<dbReference type="EMBL" id="BEXT01000001">
    <property type="protein sequence ID" value="GBC63828.1"/>
    <property type="molecule type" value="Genomic_DNA"/>
</dbReference>
<dbReference type="PANTHER" id="PTHR47619">
    <property type="entry name" value="METALLO-HYDROLASE YYCJ-RELATED"/>
    <property type="match status" value="1"/>
</dbReference>
<sequence length="268" mass="28858">MTSEPSASRDGLIFCPLASGSRGNAIFISDGTTSVLVDAGLSGVEIERRMKARGLAPQELDAVVVSHEHGDHIRGVGVLSRRFHLPVYISPGTETAAGSRMGRLTDVAHFECGTGFSIRTLSLHPFSTSHDAADPAGFTIGRNGTRIGIATDLGVATAMVREHLRACSLVFIEANHDPEMLMNGPYPWHLKQRVKSRTGHLSNFDTRSLVAEIQHDRLSHVVLGHMSEKNNCPRKALSTVGAAFGQCRTRLSLATQEEGGELIRLSGE</sequence>
<evidence type="ECO:0000259" key="1">
    <source>
        <dbReference type="SMART" id="SM00849"/>
    </source>
</evidence>
<dbReference type="InterPro" id="IPR052533">
    <property type="entry name" value="WalJ/YycJ-like"/>
</dbReference>
<evidence type="ECO:0000313" key="2">
    <source>
        <dbReference type="EMBL" id="GBC63828.1"/>
    </source>
</evidence>
<keyword evidence="3" id="KW-1185">Reference proteome</keyword>
<dbReference type="GO" id="GO:0016787">
    <property type="term" value="F:hydrolase activity"/>
    <property type="evidence" value="ECO:0007669"/>
    <property type="project" value="UniProtKB-KW"/>
</dbReference>
<dbReference type="RefSeq" id="WP_124330865.1">
    <property type="nucleotide sequence ID" value="NZ_BEXT01000001.1"/>
</dbReference>
<dbReference type="Gene3D" id="3.60.15.10">
    <property type="entry name" value="Ribonuclease Z/Hydroxyacylglutathione hydrolase-like"/>
    <property type="match status" value="1"/>
</dbReference>
<organism evidence="2 3">
    <name type="scientific">Desulfonema ishimotonii</name>
    <dbReference type="NCBI Taxonomy" id="45657"/>
    <lineage>
        <taxon>Bacteria</taxon>
        <taxon>Pseudomonadati</taxon>
        <taxon>Thermodesulfobacteriota</taxon>
        <taxon>Desulfobacteria</taxon>
        <taxon>Desulfobacterales</taxon>
        <taxon>Desulfococcaceae</taxon>
        <taxon>Desulfonema</taxon>
    </lineage>
</organism>
<reference evidence="3" key="1">
    <citation type="submission" date="2017-11" db="EMBL/GenBank/DDBJ databases">
        <authorList>
            <person name="Watanabe M."/>
            <person name="Kojima H."/>
        </authorList>
    </citation>
    <scope>NUCLEOTIDE SEQUENCE [LARGE SCALE GENOMIC DNA]</scope>
    <source>
        <strain evidence="3">Tokyo 01</strain>
    </source>
</reference>
<feature type="domain" description="Metallo-beta-lactamase" evidence="1">
    <location>
        <begin position="22"/>
        <end position="200"/>
    </location>
</feature>